<evidence type="ECO:0000313" key="6">
    <source>
        <dbReference type="EMBL" id="PNF33061.1"/>
    </source>
</evidence>
<evidence type="ECO:0000256" key="3">
    <source>
        <dbReference type="ARBA" id="ARBA00023015"/>
    </source>
</evidence>
<evidence type="ECO:0000256" key="4">
    <source>
        <dbReference type="ARBA" id="ARBA00023163"/>
    </source>
</evidence>
<protein>
    <submittedName>
        <fullName evidence="6">Mediator of RNA polymerase II transcription subunit 27</fullName>
    </submittedName>
</protein>
<organism evidence="6 7">
    <name type="scientific">Cryptotermes secundus</name>
    <dbReference type="NCBI Taxonomy" id="105785"/>
    <lineage>
        <taxon>Eukaryota</taxon>
        <taxon>Metazoa</taxon>
        <taxon>Ecdysozoa</taxon>
        <taxon>Arthropoda</taxon>
        <taxon>Hexapoda</taxon>
        <taxon>Insecta</taxon>
        <taxon>Pterygota</taxon>
        <taxon>Neoptera</taxon>
        <taxon>Polyneoptera</taxon>
        <taxon>Dictyoptera</taxon>
        <taxon>Blattodea</taxon>
        <taxon>Blattoidea</taxon>
        <taxon>Termitoidae</taxon>
        <taxon>Kalotermitidae</taxon>
        <taxon>Cryptotermitinae</taxon>
        <taxon>Cryptotermes</taxon>
    </lineage>
</organism>
<evidence type="ECO:0000313" key="7">
    <source>
        <dbReference type="Proteomes" id="UP000235965"/>
    </source>
</evidence>
<dbReference type="EMBL" id="NEVH01009418">
    <property type="protein sequence ID" value="PNF33061.1"/>
    <property type="molecule type" value="Genomic_DNA"/>
</dbReference>
<dbReference type="GO" id="GO:0003713">
    <property type="term" value="F:transcription coactivator activity"/>
    <property type="evidence" value="ECO:0007669"/>
    <property type="project" value="TreeGrafter"/>
</dbReference>
<dbReference type="InterPro" id="IPR021627">
    <property type="entry name" value="Mediator_Med27"/>
</dbReference>
<accession>A0A2J7QWU9</accession>
<comment type="similarity">
    <text evidence="2">Belongs to the Mediator complex subunit 27 family.</text>
</comment>
<dbReference type="GO" id="GO:0016592">
    <property type="term" value="C:mediator complex"/>
    <property type="evidence" value="ECO:0007669"/>
    <property type="project" value="InterPro"/>
</dbReference>
<dbReference type="Proteomes" id="UP000235965">
    <property type="component" value="Unassembled WGS sequence"/>
</dbReference>
<dbReference type="InParanoid" id="A0A2J7QWU9"/>
<keyword evidence="3" id="KW-0805">Transcription regulation</keyword>
<dbReference type="PANTHER" id="PTHR13130">
    <property type="entry name" value="34 KDA TRANSCRIPTIONAL CO-ACTIVATOR-RELATED"/>
    <property type="match status" value="1"/>
</dbReference>
<reference evidence="6 7" key="1">
    <citation type="submission" date="2017-12" db="EMBL/GenBank/DDBJ databases">
        <title>Hemimetabolous genomes reveal molecular basis of termite eusociality.</title>
        <authorList>
            <person name="Harrison M.C."/>
            <person name="Jongepier E."/>
            <person name="Robertson H.M."/>
            <person name="Arning N."/>
            <person name="Bitard-Feildel T."/>
            <person name="Chao H."/>
            <person name="Childers C.P."/>
            <person name="Dinh H."/>
            <person name="Doddapaneni H."/>
            <person name="Dugan S."/>
            <person name="Gowin J."/>
            <person name="Greiner C."/>
            <person name="Han Y."/>
            <person name="Hu H."/>
            <person name="Hughes D.S.T."/>
            <person name="Huylmans A.-K."/>
            <person name="Kemena C."/>
            <person name="Kremer L.P.M."/>
            <person name="Lee S.L."/>
            <person name="Lopez-Ezquerra A."/>
            <person name="Mallet L."/>
            <person name="Monroy-Kuhn J.M."/>
            <person name="Moser A."/>
            <person name="Murali S.C."/>
            <person name="Muzny D.M."/>
            <person name="Otani S."/>
            <person name="Piulachs M.-D."/>
            <person name="Poelchau M."/>
            <person name="Qu J."/>
            <person name="Schaub F."/>
            <person name="Wada-Katsumata A."/>
            <person name="Worley K.C."/>
            <person name="Xie Q."/>
            <person name="Ylla G."/>
            <person name="Poulsen M."/>
            <person name="Gibbs R.A."/>
            <person name="Schal C."/>
            <person name="Richards S."/>
            <person name="Belles X."/>
            <person name="Korb J."/>
            <person name="Bornberg-Bauer E."/>
        </authorList>
    </citation>
    <scope>NUCLEOTIDE SEQUENCE [LARGE SCALE GENOMIC DNA]</scope>
    <source>
        <tissue evidence="6">Whole body</tissue>
    </source>
</reference>
<evidence type="ECO:0000256" key="2">
    <source>
        <dbReference type="ARBA" id="ARBA00008048"/>
    </source>
</evidence>
<sequence length="366" mass="40836">MEAALCTALNSVKVLRSSVGQVFDTLGNGLRADHGEDGKDAKFLYELQELLSTVNINLRDVEQAVNSLSAPPGPFNLGNTAYLSQESTQDRQALYSQLVHSYKWTDKVHEYSSLAATLLSQNSLKRSYINSSTAKRRRTQTSSHNVPAQTVDTVINTIDRLFNDMTVTITRPFATNALLQVSLGRILKAVIAFKGLMIEWVVVKGHGETLDLWTESRHKVFRKVTENSHAAMLHFSSPTLPELAVRSFMITISHFLAKETELGNLHSVKILMPLLPFSLWFILQQCQYLKLHNSLLPSKATKLEENSRIEKGVHGFACSIDKGKQKGIQHLDEKAHAKEQVAVGSKSLTALYSEQECEPHARRQLG</sequence>
<keyword evidence="7" id="KW-1185">Reference proteome</keyword>
<dbReference type="STRING" id="105785.A0A2J7QWU9"/>
<name>A0A2J7QWU9_9NEOP</name>
<keyword evidence="4" id="KW-0804">Transcription</keyword>
<dbReference type="OrthoDB" id="1868004at2759"/>
<comment type="caution">
    <text evidence="6">The sequence shown here is derived from an EMBL/GenBank/DDBJ whole genome shotgun (WGS) entry which is preliminary data.</text>
</comment>
<dbReference type="GO" id="GO:0006357">
    <property type="term" value="P:regulation of transcription by RNA polymerase II"/>
    <property type="evidence" value="ECO:0007669"/>
    <property type="project" value="TreeGrafter"/>
</dbReference>
<dbReference type="FunCoup" id="A0A2J7QWU9">
    <property type="interactions" value="1746"/>
</dbReference>
<keyword evidence="5" id="KW-0539">Nucleus</keyword>
<evidence type="ECO:0000256" key="1">
    <source>
        <dbReference type="ARBA" id="ARBA00004123"/>
    </source>
</evidence>
<proteinExistence type="inferred from homology"/>
<dbReference type="PANTHER" id="PTHR13130:SF4">
    <property type="entry name" value="MEDIATOR OF RNA POLYMERASE II TRANSCRIPTION SUBUNIT 27"/>
    <property type="match status" value="1"/>
</dbReference>
<dbReference type="Pfam" id="PF11571">
    <property type="entry name" value="Med27"/>
    <property type="match status" value="1"/>
</dbReference>
<comment type="subcellular location">
    <subcellularLocation>
        <location evidence="1">Nucleus</location>
    </subcellularLocation>
</comment>
<evidence type="ECO:0000256" key="5">
    <source>
        <dbReference type="ARBA" id="ARBA00023242"/>
    </source>
</evidence>
<dbReference type="AlphaFoldDB" id="A0A2J7QWU9"/>
<gene>
    <name evidence="6" type="primary">MED27</name>
    <name evidence="6" type="ORF">B7P43_G16116</name>
</gene>